<gene>
    <name evidence="1" type="ORF">EDF62_2803</name>
</gene>
<proteinExistence type="predicted"/>
<reference evidence="1 2" key="1">
    <citation type="submission" date="2019-03" db="EMBL/GenBank/DDBJ databases">
        <title>Genomic analyses of the natural microbiome of Caenorhabditis elegans.</title>
        <authorList>
            <person name="Samuel B."/>
        </authorList>
    </citation>
    <scope>NUCLEOTIDE SEQUENCE [LARGE SCALE GENOMIC DNA]</scope>
    <source>
        <strain evidence="1 2">JUb18</strain>
    </source>
</reference>
<dbReference type="PANTHER" id="PTHR43135:SF3">
    <property type="entry name" value="ALPHA-D-RIBOSE 1-METHYLPHOSPHONATE 5-TRIPHOSPHATE DIPHOSPHATASE"/>
    <property type="match status" value="1"/>
</dbReference>
<name>A0A4R6RVA1_9MICO</name>
<dbReference type="AlphaFoldDB" id="A0A4R6RVA1"/>
<protein>
    <submittedName>
        <fullName evidence="1">Imidazolonepropionase-like amidohydrolase</fullName>
    </submittedName>
</protein>
<keyword evidence="2" id="KW-1185">Reference proteome</keyword>
<evidence type="ECO:0000313" key="2">
    <source>
        <dbReference type="Proteomes" id="UP000295601"/>
    </source>
</evidence>
<dbReference type="RefSeq" id="WP_133617431.1">
    <property type="nucleotide sequence ID" value="NZ_SNYA01000007.1"/>
</dbReference>
<dbReference type="Proteomes" id="UP000295601">
    <property type="component" value="Unassembled WGS sequence"/>
</dbReference>
<comment type="caution">
    <text evidence="1">The sequence shown here is derived from an EMBL/GenBank/DDBJ whole genome shotgun (WGS) entry which is preliminary data.</text>
</comment>
<dbReference type="PANTHER" id="PTHR43135">
    <property type="entry name" value="ALPHA-D-RIBOSE 1-METHYLPHOSPHONATE 5-TRIPHOSPHATE DIPHOSPHATASE"/>
    <property type="match status" value="1"/>
</dbReference>
<evidence type="ECO:0000313" key="1">
    <source>
        <dbReference type="EMBL" id="TDP90235.1"/>
    </source>
</evidence>
<dbReference type="EMBL" id="SNYA01000007">
    <property type="protein sequence ID" value="TDP90235.1"/>
    <property type="molecule type" value="Genomic_DNA"/>
</dbReference>
<dbReference type="InterPro" id="IPR051781">
    <property type="entry name" value="Metallo-dep_Hydrolase"/>
</dbReference>
<dbReference type="SUPFAM" id="SSF51556">
    <property type="entry name" value="Metallo-dependent hydrolases"/>
    <property type="match status" value="1"/>
</dbReference>
<dbReference type="GO" id="GO:0016787">
    <property type="term" value="F:hydrolase activity"/>
    <property type="evidence" value="ECO:0007669"/>
    <property type="project" value="UniProtKB-KW"/>
</dbReference>
<dbReference type="Gene3D" id="3.20.20.140">
    <property type="entry name" value="Metal-dependent hydrolases"/>
    <property type="match status" value="1"/>
</dbReference>
<organism evidence="1 2">
    <name type="scientific">Leucobacter luti</name>
    <dbReference type="NCBI Taxonomy" id="340320"/>
    <lineage>
        <taxon>Bacteria</taxon>
        <taxon>Bacillati</taxon>
        <taxon>Actinomycetota</taxon>
        <taxon>Actinomycetes</taxon>
        <taxon>Micrococcales</taxon>
        <taxon>Microbacteriaceae</taxon>
        <taxon>Leucobacter</taxon>
    </lineage>
</organism>
<dbReference type="OrthoDB" id="3514520at2"/>
<dbReference type="InterPro" id="IPR032466">
    <property type="entry name" value="Metal_Hydrolase"/>
</dbReference>
<keyword evidence="1" id="KW-0378">Hydrolase</keyword>
<sequence>MTRHARYVDAAGDLRLGELEVRADGALRIRPDSCTGARADPLVLRPAPSVLSGGIVTGHFTDWHVHLQLIDATELDGGPIGRVLDLGGTPETIRALRDRGQAAELRSAVQIDFAGAFLTAPGGYPSDRSWAPPGSFRELRTMSDAAAAVAEMASLGASHIKVASNSAAGPVLSDELFRAVVAAATAAGLPVVAHAEGPGEAMRVFELGATWYAHTPFSERLSEDELRVLANGAIWISTLDIHGWGAPDEEFQIALDNLAGFARLGGRVRYGTDLGNGPLPTRLNARELAGLGRAGLSPAAQLAALTPADPTRDDSVLLWVPGDGMEHLDLAAARPLTSSTLPDSGDLR</sequence>
<accession>A0A4R6RVA1</accession>